<dbReference type="Gene3D" id="1.20.1280.50">
    <property type="match status" value="1"/>
</dbReference>
<dbReference type="STRING" id="888268.A0A1E5UR15"/>
<dbReference type="SUPFAM" id="SSF81383">
    <property type="entry name" value="F-box domain"/>
    <property type="match status" value="1"/>
</dbReference>
<keyword evidence="3" id="KW-1185">Reference proteome</keyword>
<organism evidence="2 3">
    <name type="scientific">Dichanthelium oligosanthes</name>
    <dbReference type="NCBI Taxonomy" id="888268"/>
    <lineage>
        <taxon>Eukaryota</taxon>
        <taxon>Viridiplantae</taxon>
        <taxon>Streptophyta</taxon>
        <taxon>Embryophyta</taxon>
        <taxon>Tracheophyta</taxon>
        <taxon>Spermatophyta</taxon>
        <taxon>Magnoliopsida</taxon>
        <taxon>Liliopsida</taxon>
        <taxon>Poales</taxon>
        <taxon>Poaceae</taxon>
        <taxon>PACMAD clade</taxon>
        <taxon>Panicoideae</taxon>
        <taxon>Panicodae</taxon>
        <taxon>Paniceae</taxon>
        <taxon>Dichantheliinae</taxon>
        <taxon>Dichanthelium</taxon>
    </lineage>
</organism>
<evidence type="ECO:0000313" key="2">
    <source>
        <dbReference type="EMBL" id="OEL15303.1"/>
    </source>
</evidence>
<dbReference type="InterPro" id="IPR036047">
    <property type="entry name" value="F-box-like_dom_sf"/>
</dbReference>
<proteinExistence type="predicted"/>
<dbReference type="InterPro" id="IPR001810">
    <property type="entry name" value="F-box_dom"/>
</dbReference>
<protein>
    <recommendedName>
        <fullName evidence="1">F-box domain-containing protein</fullName>
    </recommendedName>
</protein>
<dbReference type="AlphaFoldDB" id="A0A1E5UR15"/>
<evidence type="ECO:0000313" key="3">
    <source>
        <dbReference type="Proteomes" id="UP000095767"/>
    </source>
</evidence>
<feature type="domain" description="F-box" evidence="1">
    <location>
        <begin position="1"/>
        <end position="46"/>
    </location>
</feature>
<dbReference type="EMBL" id="LWDX02067280">
    <property type="protein sequence ID" value="OEL15303.1"/>
    <property type="molecule type" value="Genomic_DNA"/>
</dbReference>
<dbReference type="Pfam" id="PF12937">
    <property type="entry name" value="F-box-like"/>
    <property type="match status" value="1"/>
</dbReference>
<dbReference type="PANTHER" id="PTHR31672">
    <property type="entry name" value="BNACNNG10540D PROTEIN"/>
    <property type="match status" value="1"/>
</dbReference>
<dbReference type="PANTHER" id="PTHR31672:SF13">
    <property type="entry name" value="F-BOX PROTEIN CPR30-LIKE"/>
    <property type="match status" value="1"/>
</dbReference>
<sequence>LPTDVLYEVLLRLPAIVLCRLRLVCRWWRSLTSDPDFAKAHTFRHPLVAGISLKRRRREVHIIDLSGNVVRRLPIARSVYDLNTHLDLICVSAEWGWCSSYILTAVPVKSPPCLMAVVWEIDPRPNIYSAMSSKVRDE</sequence>
<dbReference type="Proteomes" id="UP000095767">
    <property type="component" value="Unassembled WGS sequence"/>
</dbReference>
<feature type="non-terminal residue" evidence="2">
    <location>
        <position position="1"/>
    </location>
</feature>
<gene>
    <name evidence="2" type="ORF">BAE44_0023677</name>
</gene>
<accession>A0A1E5UR15</accession>
<name>A0A1E5UR15_9POAL</name>
<evidence type="ECO:0000259" key="1">
    <source>
        <dbReference type="PROSITE" id="PS50181"/>
    </source>
</evidence>
<dbReference type="PROSITE" id="PS50181">
    <property type="entry name" value="FBOX"/>
    <property type="match status" value="1"/>
</dbReference>
<comment type="caution">
    <text evidence="2">The sequence shown here is derived from an EMBL/GenBank/DDBJ whole genome shotgun (WGS) entry which is preliminary data.</text>
</comment>
<reference evidence="2 3" key="1">
    <citation type="submission" date="2016-09" db="EMBL/GenBank/DDBJ databases">
        <title>The draft genome of Dichanthelium oligosanthes: A C3 panicoid grass species.</title>
        <authorList>
            <person name="Studer A.J."/>
            <person name="Schnable J.C."/>
            <person name="Brutnell T.P."/>
        </authorList>
    </citation>
    <scope>NUCLEOTIDE SEQUENCE [LARGE SCALE GENOMIC DNA]</scope>
    <source>
        <strain evidence="3">cv. Kellogg 1175</strain>
        <tissue evidence="2">Leaf</tissue>
    </source>
</reference>
<dbReference type="SMART" id="SM00256">
    <property type="entry name" value="FBOX"/>
    <property type="match status" value="1"/>
</dbReference>
<dbReference type="InterPro" id="IPR050796">
    <property type="entry name" value="SCF_F-box_component"/>
</dbReference>